<comment type="caution">
    <text evidence="10">The sequence shown here is derived from an EMBL/GenBank/DDBJ whole genome shotgun (WGS) entry which is preliminary data.</text>
</comment>
<feature type="domain" description="NAD(P)-binding" evidence="9">
    <location>
        <begin position="4"/>
        <end position="305"/>
    </location>
</feature>
<dbReference type="GO" id="GO:0008460">
    <property type="term" value="F:dTDP-glucose 4,6-dehydratase activity"/>
    <property type="evidence" value="ECO:0007669"/>
    <property type="project" value="UniProtKB-EC"/>
</dbReference>
<dbReference type="InterPro" id="IPR005888">
    <property type="entry name" value="dTDP_Gluc_deHydtase"/>
</dbReference>
<comment type="cofactor">
    <cofactor evidence="2 8">
        <name>NAD(+)</name>
        <dbReference type="ChEBI" id="CHEBI:57540"/>
    </cofactor>
</comment>
<keyword evidence="6" id="KW-0520">NAD</keyword>
<protein>
    <recommendedName>
        <fullName evidence="5 8">dTDP-glucose 4,6-dehydratase</fullName>
        <ecNumber evidence="4 8">4.2.1.46</ecNumber>
    </recommendedName>
</protein>
<dbReference type="CDD" id="cd05246">
    <property type="entry name" value="dTDP_GD_SDR_e"/>
    <property type="match status" value="1"/>
</dbReference>
<reference evidence="10 11" key="1">
    <citation type="submission" date="2016-11" db="EMBL/GenBank/DDBJ databases">
        <title>Comparative genomics of Acidibacillus ferroxidans species.</title>
        <authorList>
            <person name="Oliveira G."/>
            <person name="Nunes G."/>
            <person name="Oliveira R."/>
            <person name="Araujo F."/>
            <person name="Salim A."/>
            <person name="Scholte L."/>
            <person name="Morais D."/>
            <person name="Nancucheo I."/>
            <person name="Johnson D.B."/>
            <person name="Grail B."/>
            <person name="Bittencourt J."/>
            <person name="Valadares R."/>
        </authorList>
    </citation>
    <scope>NUCLEOTIDE SEQUENCE [LARGE SCALE GENOMIC DNA]</scope>
    <source>
        <strain evidence="10 11">Y002</strain>
    </source>
</reference>
<dbReference type="InterPro" id="IPR036291">
    <property type="entry name" value="NAD(P)-bd_dom_sf"/>
</dbReference>
<sequence>MKLLVTGGYGFIGSNYIRYVLQQHKDVEVVNVDALTYAASLATLQDLTHEPRYQFVHADITAVQQMEEVFAQGVDVVVNFAAESHVDRSILDPSRFVKTNVLGTQVLLDAARKHGVQKFVQVSTDEVYGTLGNEGYFTEETPLAPNSPYSASKAAADLLVRAYHETYGLPVFITRCSNNYGPYQFPEKLIPLMIIHALEDRPLPVYGDGQNVRDWLHVKDHCAGIDAVVARGKPGEVYNIGGHNERTNLVVVQTILQALGKPASLIRFVQDRPGHDRRYAMDPTKIQRELAWQPKYTFEAGIRETIQWYLSHRSWWEAIRDGSYQAYYQQQYGERLGDGQ</sequence>
<name>A0A2U3D666_SULT2</name>
<comment type="similarity">
    <text evidence="3 8">Belongs to the NAD(P)-dependent epimerase/dehydratase family. dTDP-glucose dehydratase subfamily.</text>
</comment>
<evidence type="ECO:0000256" key="5">
    <source>
        <dbReference type="ARBA" id="ARBA00016977"/>
    </source>
</evidence>
<dbReference type="GO" id="GO:0009225">
    <property type="term" value="P:nucleotide-sugar metabolic process"/>
    <property type="evidence" value="ECO:0007669"/>
    <property type="project" value="InterPro"/>
</dbReference>
<evidence type="ECO:0000256" key="6">
    <source>
        <dbReference type="ARBA" id="ARBA00023027"/>
    </source>
</evidence>
<keyword evidence="11" id="KW-1185">Reference proteome</keyword>
<evidence type="ECO:0000256" key="3">
    <source>
        <dbReference type="ARBA" id="ARBA00008178"/>
    </source>
</evidence>
<dbReference type="InterPro" id="IPR016040">
    <property type="entry name" value="NAD(P)-bd_dom"/>
</dbReference>
<dbReference type="SUPFAM" id="SSF51735">
    <property type="entry name" value="NAD(P)-binding Rossmann-fold domains"/>
    <property type="match status" value="1"/>
</dbReference>
<evidence type="ECO:0000256" key="1">
    <source>
        <dbReference type="ARBA" id="ARBA00001539"/>
    </source>
</evidence>
<dbReference type="Gene3D" id="3.40.50.720">
    <property type="entry name" value="NAD(P)-binding Rossmann-like Domain"/>
    <property type="match status" value="1"/>
</dbReference>
<dbReference type="EMBL" id="MPDK01000027">
    <property type="protein sequence ID" value="PWI56767.1"/>
    <property type="molecule type" value="Genomic_DNA"/>
</dbReference>
<dbReference type="PANTHER" id="PTHR43000">
    <property type="entry name" value="DTDP-D-GLUCOSE 4,6-DEHYDRATASE-RELATED"/>
    <property type="match status" value="1"/>
</dbReference>
<dbReference type="NCBIfam" id="TIGR01181">
    <property type="entry name" value="dTDP_gluc_dehyt"/>
    <property type="match status" value="1"/>
</dbReference>
<dbReference type="FunFam" id="3.40.50.720:FF:000304">
    <property type="entry name" value="UDP-glucose 4,6-dehydratase"/>
    <property type="match status" value="1"/>
</dbReference>
<evidence type="ECO:0000256" key="4">
    <source>
        <dbReference type="ARBA" id="ARBA00011990"/>
    </source>
</evidence>
<organism evidence="10 11">
    <name type="scientific">Sulfoacidibacillus thermotolerans</name>
    <name type="common">Acidibacillus sulfuroxidans</name>
    <dbReference type="NCBI Taxonomy" id="1765684"/>
    <lineage>
        <taxon>Bacteria</taxon>
        <taxon>Bacillati</taxon>
        <taxon>Bacillota</taxon>
        <taxon>Bacilli</taxon>
        <taxon>Bacillales</taxon>
        <taxon>Alicyclobacillaceae</taxon>
        <taxon>Sulfoacidibacillus</taxon>
    </lineage>
</organism>
<dbReference type="EC" id="4.2.1.46" evidence="4 8"/>
<comment type="catalytic activity">
    <reaction evidence="1 8">
        <text>dTDP-alpha-D-glucose = dTDP-4-dehydro-6-deoxy-alpha-D-glucose + H2O</text>
        <dbReference type="Rhea" id="RHEA:17221"/>
        <dbReference type="ChEBI" id="CHEBI:15377"/>
        <dbReference type="ChEBI" id="CHEBI:57477"/>
        <dbReference type="ChEBI" id="CHEBI:57649"/>
        <dbReference type="EC" id="4.2.1.46"/>
    </reaction>
</comment>
<evidence type="ECO:0000256" key="7">
    <source>
        <dbReference type="ARBA" id="ARBA00023239"/>
    </source>
</evidence>
<keyword evidence="7 8" id="KW-0456">Lyase</keyword>
<dbReference type="AlphaFoldDB" id="A0A2U3D666"/>
<dbReference type="Gene3D" id="3.90.25.10">
    <property type="entry name" value="UDP-galactose 4-epimerase, domain 1"/>
    <property type="match status" value="1"/>
</dbReference>
<gene>
    <name evidence="10" type="ORF">BM613_12125</name>
</gene>
<evidence type="ECO:0000256" key="8">
    <source>
        <dbReference type="RuleBase" id="RU004473"/>
    </source>
</evidence>
<evidence type="ECO:0000313" key="10">
    <source>
        <dbReference type="EMBL" id="PWI56767.1"/>
    </source>
</evidence>
<proteinExistence type="inferred from homology"/>
<evidence type="ECO:0000256" key="2">
    <source>
        <dbReference type="ARBA" id="ARBA00001911"/>
    </source>
</evidence>
<dbReference type="RefSeq" id="WP_109431465.1">
    <property type="nucleotide sequence ID" value="NZ_MPDK01000027.1"/>
</dbReference>
<accession>A0A2U3D666</accession>
<dbReference type="Pfam" id="PF16363">
    <property type="entry name" value="GDP_Man_Dehyd"/>
    <property type="match status" value="1"/>
</dbReference>
<dbReference type="Proteomes" id="UP000245380">
    <property type="component" value="Unassembled WGS sequence"/>
</dbReference>
<dbReference type="OrthoDB" id="9811743at2"/>
<evidence type="ECO:0000313" key="11">
    <source>
        <dbReference type="Proteomes" id="UP000245380"/>
    </source>
</evidence>
<evidence type="ECO:0000259" key="9">
    <source>
        <dbReference type="Pfam" id="PF16363"/>
    </source>
</evidence>